<evidence type="ECO:0000259" key="3">
    <source>
        <dbReference type="PROSITE" id="PS51387"/>
    </source>
</evidence>
<dbReference type="Gene3D" id="3.30.465.10">
    <property type="match status" value="2"/>
</dbReference>
<gene>
    <name evidence="4" type="ORF">CI238_10079</name>
</gene>
<dbReference type="EMBL" id="LFIW01001339">
    <property type="protein sequence ID" value="KZL82750.1"/>
    <property type="molecule type" value="Genomic_DNA"/>
</dbReference>
<dbReference type="InterPro" id="IPR012951">
    <property type="entry name" value="BBE"/>
</dbReference>
<evidence type="ECO:0000256" key="1">
    <source>
        <dbReference type="ARBA" id="ARBA00005466"/>
    </source>
</evidence>
<feature type="domain" description="FAD-binding PCMH-type" evidence="3">
    <location>
        <begin position="89"/>
        <end position="275"/>
    </location>
</feature>
<name>A0A167CLM2_COLIC</name>
<dbReference type="Proteomes" id="UP000076584">
    <property type="component" value="Unassembled WGS sequence"/>
</dbReference>
<dbReference type="GO" id="GO:0071949">
    <property type="term" value="F:FAD binding"/>
    <property type="evidence" value="ECO:0007669"/>
    <property type="project" value="InterPro"/>
</dbReference>
<dbReference type="PANTHER" id="PTHR13878">
    <property type="entry name" value="GULONOLACTONE OXIDASE"/>
    <property type="match status" value="1"/>
</dbReference>
<dbReference type="Pfam" id="PF01565">
    <property type="entry name" value="FAD_binding_4"/>
    <property type="match status" value="1"/>
</dbReference>
<proteinExistence type="inferred from homology"/>
<evidence type="ECO:0000313" key="5">
    <source>
        <dbReference type="Proteomes" id="UP000076584"/>
    </source>
</evidence>
<dbReference type="InterPro" id="IPR016166">
    <property type="entry name" value="FAD-bd_PCMH"/>
</dbReference>
<dbReference type="PANTHER" id="PTHR13878:SF91">
    <property type="entry name" value="FAD BINDING DOMAIN PROTEIN (AFU_ORTHOLOGUE AFUA_6G12070)-RELATED"/>
    <property type="match status" value="1"/>
</dbReference>
<keyword evidence="5" id="KW-1185">Reference proteome</keyword>
<dbReference type="InterPro" id="IPR016169">
    <property type="entry name" value="FAD-bd_PCMH_sub2"/>
</dbReference>
<dbReference type="GO" id="GO:0016491">
    <property type="term" value="F:oxidoreductase activity"/>
    <property type="evidence" value="ECO:0007669"/>
    <property type="project" value="UniProtKB-KW"/>
</dbReference>
<dbReference type="STRING" id="1573173.A0A167CLM2"/>
<feature type="non-terminal residue" evidence="4">
    <location>
        <position position="1"/>
    </location>
</feature>
<comment type="caution">
    <text evidence="4">The sequence shown here is derived from an EMBL/GenBank/DDBJ whole genome shotgun (WGS) entry which is preliminary data.</text>
</comment>
<dbReference type="InterPro" id="IPR050432">
    <property type="entry name" value="FAD-linked_Oxidoreductases_BP"/>
</dbReference>
<dbReference type="Pfam" id="PF08031">
    <property type="entry name" value="BBE"/>
    <property type="match status" value="1"/>
</dbReference>
<evidence type="ECO:0000256" key="2">
    <source>
        <dbReference type="ARBA" id="ARBA00023002"/>
    </source>
</evidence>
<dbReference type="SUPFAM" id="SSF56176">
    <property type="entry name" value="FAD-binding/transporter-associated domain-like"/>
    <property type="match status" value="1"/>
</dbReference>
<sequence length="572" mass="61933">TPNDRCWPSDKEWGRFNSSISGKLIQTAPPAAPCYAGPNQDAAACEIVTQGWSTANFQASHPIGYDYPLNSSCPLAQFTANAPSTNCTIGNSPVFAVNVTDEEHISKAVEFAATHNIRLVVKSTGHDFLQRSTGYGSLSVWLQNYRRGFNFHDDFQVVNDCPKSDLKGSALTITGAYSWSDIYPTAFEKNLIVVGGNNRGPCSIGGWTQGGGHGPVTRYYGLGANQVLSARVVLASGEVVVASPCNNADLFYAIRGGGGGTYGVVTQMTMKTYPTKNIDVIDVVIGAASTNPNSSAQFIDAMTDIYSLYPYLSEVGFAGYGGWAMNSPVPIGGNFTTFYTQSFTTLGNHASETTRLFKPVVEKINHLEGSGFTVSITQRAFTDYGLYYTNKSGTDATVGGVSALASRLLGKSALEGSRTQLRKVMEAMAGTDGKTVFHTIVHHGLQAAQETRDEAAAVQPGWYDAVILDIFERPFLNDQLSVSANVDLFADIRQNVAPVYRQLSPNTGTYMNEADWGDTNFQKDFYSATWNTLVEVKTKYDPSGVFYCQTCVGSDEWEQEENGALCRRQCSS</sequence>
<evidence type="ECO:0000313" key="4">
    <source>
        <dbReference type="EMBL" id="KZL82750.1"/>
    </source>
</evidence>
<keyword evidence="2" id="KW-0560">Oxidoreductase</keyword>
<comment type="similarity">
    <text evidence="1">Belongs to the oxygen-dependent FAD-linked oxidoreductase family.</text>
</comment>
<reference evidence="4 5" key="1">
    <citation type="submission" date="2015-06" db="EMBL/GenBank/DDBJ databases">
        <title>Survival trade-offs in plant roots during colonization by closely related pathogenic and mutualistic fungi.</title>
        <authorList>
            <person name="Hacquard S."/>
            <person name="Kracher B."/>
            <person name="Hiruma K."/>
            <person name="Weinman A."/>
            <person name="Muench P."/>
            <person name="Garrido Oter R."/>
            <person name="Ver Loren van Themaat E."/>
            <person name="Dallerey J.-F."/>
            <person name="Damm U."/>
            <person name="Henrissat B."/>
            <person name="Lespinet O."/>
            <person name="Thon M."/>
            <person name="Kemen E."/>
            <person name="McHardy A.C."/>
            <person name="Schulze-Lefert P."/>
            <person name="O'Connell R.J."/>
        </authorList>
    </citation>
    <scope>NUCLEOTIDE SEQUENCE [LARGE SCALE GENOMIC DNA]</scope>
    <source>
        <strain evidence="4 5">MAFF 238704</strain>
    </source>
</reference>
<dbReference type="InterPro" id="IPR036318">
    <property type="entry name" value="FAD-bd_PCMH-like_sf"/>
</dbReference>
<dbReference type="InterPro" id="IPR006094">
    <property type="entry name" value="Oxid_FAD_bind_N"/>
</dbReference>
<organism evidence="4 5">
    <name type="scientific">Colletotrichum incanum</name>
    <name type="common">Soybean anthracnose fungus</name>
    <dbReference type="NCBI Taxonomy" id="1573173"/>
    <lineage>
        <taxon>Eukaryota</taxon>
        <taxon>Fungi</taxon>
        <taxon>Dikarya</taxon>
        <taxon>Ascomycota</taxon>
        <taxon>Pezizomycotina</taxon>
        <taxon>Sordariomycetes</taxon>
        <taxon>Hypocreomycetidae</taxon>
        <taxon>Glomerellales</taxon>
        <taxon>Glomerellaceae</taxon>
        <taxon>Colletotrichum</taxon>
        <taxon>Colletotrichum spaethianum species complex</taxon>
    </lineage>
</organism>
<accession>A0A167CLM2</accession>
<protein>
    <submittedName>
        <fullName evidence="4">Isoamyl alcohol oxidase</fullName>
    </submittedName>
</protein>
<dbReference type="PROSITE" id="PS51387">
    <property type="entry name" value="FAD_PCMH"/>
    <property type="match status" value="1"/>
</dbReference>
<dbReference type="AlphaFoldDB" id="A0A167CLM2"/>